<gene>
    <name evidence="2" type="ORF">SNEC2469_LOCUS23872</name>
</gene>
<evidence type="ECO:0000313" key="2">
    <source>
        <dbReference type="EMBL" id="CAE7806955.1"/>
    </source>
</evidence>
<reference evidence="2" key="1">
    <citation type="submission" date="2021-02" db="EMBL/GenBank/DDBJ databases">
        <authorList>
            <person name="Dougan E. K."/>
            <person name="Rhodes N."/>
            <person name="Thang M."/>
            <person name="Chan C."/>
        </authorList>
    </citation>
    <scope>NUCLEOTIDE SEQUENCE</scope>
</reference>
<accession>A0A812Z1Z4</accession>
<dbReference type="PANTHER" id="PTHR11439">
    <property type="entry name" value="GAG-POL-RELATED RETROTRANSPOSON"/>
    <property type="match status" value="1"/>
</dbReference>
<feature type="non-terminal residue" evidence="2">
    <location>
        <position position="1"/>
    </location>
</feature>
<dbReference type="InterPro" id="IPR036397">
    <property type="entry name" value="RNaseH_sf"/>
</dbReference>
<feature type="region of interest" description="Disordered" evidence="1">
    <location>
        <begin position="366"/>
        <end position="524"/>
    </location>
</feature>
<dbReference type="CDD" id="cd09272">
    <property type="entry name" value="RNase_HI_RT_Ty1"/>
    <property type="match status" value="1"/>
</dbReference>
<name>A0A812Z1Z4_9DINO</name>
<feature type="region of interest" description="Disordered" evidence="1">
    <location>
        <begin position="1161"/>
        <end position="1219"/>
    </location>
</feature>
<protein>
    <recommendedName>
        <fullName evidence="4">Copia protein</fullName>
    </recommendedName>
</protein>
<feature type="compositionally biased region" description="Low complexity" evidence="1">
    <location>
        <begin position="1247"/>
        <end position="1264"/>
    </location>
</feature>
<feature type="compositionally biased region" description="Basic and acidic residues" evidence="1">
    <location>
        <begin position="26"/>
        <end position="46"/>
    </location>
</feature>
<keyword evidence="3" id="KW-1185">Reference proteome</keyword>
<feature type="region of interest" description="Disordered" evidence="1">
    <location>
        <begin position="1232"/>
        <end position="1265"/>
    </location>
</feature>
<dbReference type="Gene3D" id="3.30.420.10">
    <property type="entry name" value="Ribonuclease H-like superfamily/Ribonuclease H"/>
    <property type="match status" value="1"/>
</dbReference>
<evidence type="ECO:0000256" key="1">
    <source>
        <dbReference type="SAM" id="MobiDB-lite"/>
    </source>
</evidence>
<dbReference type="EMBL" id="CAJNJA010045116">
    <property type="protein sequence ID" value="CAE7806955.1"/>
    <property type="molecule type" value="Genomic_DNA"/>
</dbReference>
<dbReference type="GO" id="GO:0003676">
    <property type="term" value="F:nucleic acid binding"/>
    <property type="evidence" value="ECO:0007669"/>
    <property type="project" value="InterPro"/>
</dbReference>
<sequence length="1361" mass="150069">TPEDENPQNTEDENPQNTEDENPQNTKDENPQNTKDENPQNTKDENPQNTKGLEQEELEAYAANNAAEQLQGLDRRDPVPRSQPEGPPSAEEVAAHNLTHVPFQRWCESCVATRSRADAHHTGANRETKVPVVQIDFYFTSLDDHARPAGQGEQDTCCLIGVDLETKMVLSVPGPNKGAVILHRAAEEVTRFTISLHGDEAVILQSDGEPAIKAVARAVAAARSKLGKKTLQRTTPVAAHQSNGGAERAVQTVRRLGTCLFHALELKAGTFPADMPLKLWAQVHGAFLYNRFHVLPGVLQTPYELAYGGRKFTKALCVFGETVFGQVLRTHKESESVRRATEEQQLTANQVEDMCITGWPWNRDHVEQPRRRKKEPRRAEAAPTLEAGVQLPLGAPPGHPLLSEEDNEAQAVEAAAKGKEADTDSSEELRPADPKDVAPLRSPPRSARPSPSRARSPSRSRSFSPSFSPRSVSPTERPDRARSSGQGPGDSPATKRKAEEMSGGGGEAATTEPAEVVHQPGPDEAMDADEEFAVRMVETVDAAWHEAWENTAYGGEAEDFEGEQPPDLSPEDLAKLDDQAEIEELTRLESMNVLMEPNPQEQAEHLSTVFVKMWKKGPDGWFRRARLVARQYRWASDMLEEDTFSPASVSTLARLVPLLAQKWGTPIYIMDVKDAYLCVPQPEDRGCDGAQEWYHQLAGDLNNASLESMPEVPTLYRASGNGERYVAQVHVDDIMATGDAEPHGRVEKDLTNRYTVKIAGPYQQPGDEFEFLKRRYQIQSDSSITVRAPVRLYNDLFELAGRPKVKATPGPSGQDDMFATDATEELNPREATAYRTMSGKVLYMSNERPDAQAVIQNLSSRAAKPTAKAMKLIKHLVGYLWGTQGYGVNLCLAPCKSVMNFARGKLTPDEPITEHLVEGYSDSNFANDRATRKSLSSGQIYIDQALMYSFVRGQKVVTLSSGEAELVALTQATSEAILVHKAWVWTTREEAKLVMRSDSSVARAIASRLGVGRVRHLQTSCLWIQQWVAAKTLRVAAVPTQFNPSDMGTKSLQQRRLKMLCFLAGMADDHGNHIGQEEHAEALGRDVLGRSGGDLMVRMVQALMVMTMQGCTGPDSGQAGIYLEAVLFYFLEVFYNNPVFFLAALLTYVLVTSRWTLSFSVSSRGPAGSDAATQTENKRADKETETEPTTDRKPKGTKPNKQPEHEGANTLGEPTLKPETLEEAKRRLHETLTYEDLFEPKPGLEPATTSGSAAAAASSSSSTTCFSQGRTEARVALSVQRRGFLECARQCLSKAELEAECWVTEFGYAYHRRSCGNLRHAKNLKRTTAEEAIEAGKAACNQCFADHWTPTVKYRFPGLNL</sequence>
<comment type="caution">
    <text evidence="2">The sequence shown here is derived from an EMBL/GenBank/DDBJ whole genome shotgun (WGS) entry which is preliminary data.</text>
</comment>
<feature type="compositionally biased region" description="Basic and acidic residues" evidence="1">
    <location>
        <begin position="416"/>
        <end position="438"/>
    </location>
</feature>
<feature type="compositionally biased region" description="Basic and acidic residues" evidence="1">
    <location>
        <begin position="1176"/>
        <end position="1194"/>
    </location>
</feature>
<dbReference type="Proteomes" id="UP000601435">
    <property type="component" value="Unassembled WGS sequence"/>
</dbReference>
<feature type="compositionally biased region" description="Low complexity" evidence="1">
    <location>
        <begin position="60"/>
        <end position="71"/>
    </location>
</feature>
<proteinExistence type="predicted"/>
<dbReference type="OrthoDB" id="412285at2759"/>
<feature type="compositionally biased region" description="Low complexity" evidence="1">
    <location>
        <begin position="443"/>
        <end position="474"/>
    </location>
</feature>
<feature type="region of interest" description="Disordered" evidence="1">
    <location>
        <begin position="1"/>
        <end position="91"/>
    </location>
</feature>
<evidence type="ECO:0000313" key="3">
    <source>
        <dbReference type="Proteomes" id="UP000601435"/>
    </source>
</evidence>
<feature type="compositionally biased region" description="Acidic residues" evidence="1">
    <location>
        <begin position="1"/>
        <end position="22"/>
    </location>
</feature>
<organism evidence="2 3">
    <name type="scientific">Symbiodinium necroappetens</name>
    <dbReference type="NCBI Taxonomy" id="1628268"/>
    <lineage>
        <taxon>Eukaryota</taxon>
        <taxon>Sar</taxon>
        <taxon>Alveolata</taxon>
        <taxon>Dinophyceae</taxon>
        <taxon>Suessiales</taxon>
        <taxon>Symbiodiniaceae</taxon>
        <taxon>Symbiodinium</taxon>
    </lineage>
</organism>
<evidence type="ECO:0008006" key="4">
    <source>
        <dbReference type="Google" id="ProtNLM"/>
    </source>
</evidence>